<reference evidence="2 3" key="1">
    <citation type="submission" date="2015-03" db="EMBL/GenBank/DDBJ databases">
        <title>RNA-seq based gene annotation and comparative genomics of four Zymoseptoria species reveal species-specific pathogenicity related genes and transposable element activity.</title>
        <authorList>
            <person name="Grandaubert J."/>
            <person name="Bhattacharyya A."/>
            <person name="Stukenbrock E.H."/>
        </authorList>
    </citation>
    <scope>NUCLEOTIDE SEQUENCE [LARGE SCALE GENOMIC DNA]</scope>
    <source>
        <strain evidence="2 3">Zb18110</strain>
    </source>
</reference>
<comment type="caution">
    <text evidence="2">The sequence shown here is derived from an EMBL/GenBank/DDBJ whole genome shotgun (WGS) entry which is preliminary data.</text>
</comment>
<dbReference type="PROSITE" id="PS51257">
    <property type="entry name" value="PROKAR_LIPOPROTEIN"/>
    <property type="match status" value="1"/>
</dbReference>
<proteinExistence type="predicted"/>
<accession>A0A0F4G7U1</accession>
<sequence length="123" mass="13290">MKPTSIIATLAIGVSTVTAGCYGSGDSWPNTEEARVFVREACFNDGGMFTGGWEPLQKKSMCPHAGSNNLGLFFEIENQNSREGFDLNNDDCYNRLTDEIFGCQHGGESSVAGWRVRADPGAC</sequence>
<name>A0A0F4G7U1_9PEZI</name>
<feature type="chain" id="PRO_5002468442" description="Secreted protein" evidence="1">
    <location>
        <begin position="20"/>
        <end position="123"/>
    </location>
</feature>
<keyword evidence="3" id="KW-1185">Reference proteome</keyword>
<dbReference type="Proteomes" id="UP000033647">
    <property type="component" value="Unassembled WGS sequence"/>
</dbReference>
<protein>
    <recommendedName>
        <fullName evidence="4">Secreted protein</fullName>
    </recommendedName>
</protein>
<evidence type="ECO:0008006" key="4">
    <source>
        <dbReference type="Google" id="ProtNLM"/>
    </source>
</evidence>
<dbReference type="OrthoDB" id="3770800at2759"/>
<evidence type="ECO:0000256" key="1">
    <source>
        <dbReference type="SAM" id="SignalP"/>
    </source>
</evidence>
<keyword evidence="1" id="KW-0732">Signal</keyword>
<dbReference type="EMBL" id="LAFY01004280">
    <property type="protein sequence ID" value="KJX93409.1"/>
    <property type="molecule type" value="Genomic_DNA"/>
</dbReference>
<organism evidence="2 3">
    <name type="scientific">Zymoseptoria brevis</name>
    <dbReference type="NCBI Taxonomy" id="1047168"/>
    <lineage>
        <taxon>Eukaryota</taxon>
        <taxon>Fungi</taxon>
        <taxon>Dikarya</taxon>
        <taxon>Ascomycota</taxon>
        <taxon>Pezizomycotina</taxon>
        <taxon>Dothideomycetes</taxon>
        <taxon>Dothideomycetidae</taxon>
        <taxon>Mycosphaerellales</taxon>
        <taxon>Mycosphaerellaceae</taxon>
        <taxon>Zymoseptoria</taxon>
    </lineage>
</organism>
<dbReference type="AlphaFoldDB" id="A0A0F4G7U1"/>
<feature type="signal peptide" evidence="1">
    <location>
        <begin position="1"/>
        <end position="19"/>
    </location>
</feature>
<evidence type="ECO:0000313" key="2">
    <source>
        <dbReference type="EMBL" id="KJX93409.1"/>
    </source>
</evidence>
<gene>
    <name evidence="2" type="ORF">TI39_contig4321g00008</name>
</gene>
<evidence type="ECO:0000313" key="3">
    <source>
        <dbReference type="Proteomes" id="UP000033647"/>
    </source>
</evidence>